<dbReference type="EMBL" id="DS232127">
    <property type="protein sequence ID" value="EDS35602.1"/>
    <property type="molecule type" value="Genomic_DNA"/>
</dbReference>
<dbReference type="HOGENOM" id="CLU_1125490_0_0_1"/>
<feature type="region of interest" description="Disordered" evidence="4">
    <location>
        <begin position="22"/>
        <end position="43"/>
    </location>
</feature>
<dbReference type="GO" id="GO:0045944">
    <property type="term" value="P:positive regulation of transcription by RNA polymerase II"/>
    <property type="evidence" value="ECO:0007669"/>
    <property type="project" value="InterPro"/>
</dbReference>
<gene>
    <name evidence="7" type="primary">6043820</name>
    <name evidence="6" type="ORF">CpipJ_CPIJ010776</name>
</gene>
<evidence type="ECO:0000256" key="1">
    <source>
        <dbReference type="ARBA" id="ARBA00004123"/>
    </source>
</evidence>
<dbReference type="VEuPathDB" id="VectorBase:CPIJ010776"/>
<keyword evidence="8" id="KW-1185">Reference proteome</keyword>
<reference evidence="7" key="2">
    <citation type="submission" date="2021-02" db="UniProtKB">
        <authorList>
            <consortium name="EnsemblMetazoa"/>
        </authorList>
    </citation>
    <scope>IDENTIFICATION</scope>
    <source>
        <strain evidence="7">JHB</strain>
    </source>
</reference>
<feature type="compositionally biased region" description="Low complexity" evidence="4">
    <location>
        <begin position="179"/>
        <end position="195"/>
    </location>
</feature>
<evidence type="ECO:0000313" key="7">
    <source>
        <dbReference type="EnsemblMetazoa" id="CPIJ010776-PA"/>
    </source>
</evidence>
<dbReference type="Proteomes" id="UP000002320">
    <property type="component" value="Unassembled WGS sequence"/>
</dbReference>
<dbReference type="GO" id="GO:0007219">
    <property type="term" value="P:Notch signaling pathway"/>
    <property type="evidence" value="ECO:0007669"/>
    <property type="project" value="InterPro"/>
</dbReference>
<dbReference type="GO" id="GO:0003713">
    <property type="term" value="F:transcription coactivator activity"/>
    <property type="evidence" value="ECO:0007669"/>
    <property type="project" value="InterPro"/>
</dbReference>
<comment type="subcellular location">
    <subcellularLocation>
        <location evidence="1">Nucleus</location>
    </subcellularLocation>
</comment>
<dbReference type="OrthoDB" id="5982619at2759"/>
<keyword evidence="3" id="KW-0539">Nucleus</keyword>
<protein>
    <submittedName>
        <fullName evidence="6 7">Mastermind</fullName>
    </submittedName>
</protein>
<organism>
    <name type="scientific">Culex quinquefasciatus</name>
    <name type="common">Southern house mosquito</name>
    <name type="synonym">Culex pungens</name>
    <dbReference type="NCBI Taxonomy" id="7176"/>
    <lineage>
        <taxon>Eukaryota</taxon>
        <taxon>Metazoa</taxon>
        <taxon>Ecdysozoa</taxon>
        <taxon>Arthropoda</taxon>
        <taxon>Hexapoda</taxon>
        <taxon>Insecta</taxon>
        <taxon>Pterygota</taxon>
        <taxon>Neoptera</taxon>
        <taxon>Endopterygota</taxon>
        <taxon>Diptera</taxon>
        <taxon>Nematocera</taxon>
        <taxon>Culicoidea</taxon>
        <taxon>Culicidae</taxon>
        <taxon>Culicinae</taxon>
        <taxon>Culicini</taxon>
        <taxon>Culex</taxon>
        <taxon>Culex</taxon>
    </lineage>
</organism>
<dbReference type="KEGG" id="cqu:CpipJ_CPIJ010776"/>
<evidence type="ECO:0000256" key="4">
    <source>
        <dbReference type="SAM" id="MobiDB-lite"/>
    </source>
</evidence>
<feature type="compositionally biased region" description="Polar residues" evidence="4">
    <location>
        <begin position="148"/>
        <end position="157"/>
    </location>
</feature>
<dbReference type="AlphaFoldDB" id="B0WVJ5"/>
<dbReference type="SMART" id="SM01275">
    <property type="entry name" value="MamL-1"/>
    <property type="match status" value="1"/>
</dbReference>
<feature type="domain" description="Neurogenic mastermind-like N-terminal" evidence="5">
    <location>
        <begin position="82"/>
        <end position="142"/>
    </location>
</feature>
<reference evidence="6" key="1">
    <citation type="submission" date="2007-03" db="EMBL/GenBank/DDBJ databases">
        <title>Annotation of Culex pipiens quinquefasciatus.</title>
        <authorList>
            <consortium name="The Broad Institute Genome Sequencing Platform"/>
            <person name="Atkinson P.W."/>
            <person name="Hemingway J."/>
            <person name="Christensen B.M."/>
            <person name="Higgs S."/>
            <person name="Kodira C."/>
            <person name="Hannick L."/>
            <person name="Megy K."/>
            <person name="O'Leary S."/>
            <person name="Pearson M."/>
            <person name="Haas B.J."/>
            <person name="Mauceli E."/>
            <person name="Wortman J.R."/>
            <person name="Lee N.H."/>
            <person name="Guigo R."/>
            <person name="Stanke M."/>
            <person name="Alvarado L."/>
            <person name="Amedeo P."/>
            <person name="Antoine C.H."/>
            <person name="Arensburger P."/>
            <person name="Bidwell S.L."/>
            <person name="Crawford M."/>
            <person name="Camaro F."/>
            <person name="Devon K."/>
            <person name="Engels R."/>
            <person name="Hammond M."/>
            <person name="Howarth C."/>
            <person name="Koehrsen M."/>
            <person name="Lawson D."/>
            <person name="Montgomery P."/>
            <person name="Nene V."/>
            <person name="Nusbaum C."/>
            <person name="Puiu D."/>
            <person name="Romero-Severson J."/>
            <person name="Severson D.W."/>
            <person name="Shumway M."/>
            <person name="Sisk P."/>
            <person name="Stolte C."/>
            <person name="Zeng Q."/>
            <person name="Eisenstadt E."/>
            <person name="Fraser-Liggett C."/>
            <person name="Strausberg R."/>
            <person name="Galagan J."/>
            <person name="Birren B."/>
            <person name="Collins F.H."/>
        </authorList>
    </citation>
    <scope>NUCLEOTIDE SEQUENCE [LARGE SCALE GENOMIC DNA]</scope>
    <source>
        <strain evidence="6">JHB</strain>
    </source>
</reference>
<evidence type="ECO:0000313" key="8">
    <source>
        <dbReference type="Proteomes" id="UP000002320"/>
    </source>
</evidence>
<dbReference type="InterPro" id="IPR019082">
    <property type="entry name" value="Mastermind-like_N"/>
</dbReference>
<proteinExistence type="inferred from homology"/>
<name>B0WVJ5_CULQU</name>
<dbReference type="STRING" id="7176.B0WVJ5"/>
<dbReference type="eggNOG" id="ENOG502SAWD">
    <property type="taxonomic scope" value="Eukaryota"/>
</dbReference>
<dbReference type="EnsemblMetazoa" id="CPIJ010776-RA">
    <property type="protein sequence ID" value="CPIJ010776-PA"/>
    <property type="gene ID" value="CPIJ010776"/>
</dbReference>
<dbReference type="Pfam" id="PF09596">
    <property type="entry name" value="MamL-1"/>
    <property type="match status" value="1"/>
</dbReference>
<dbReference type="OMA" id="GANQANH"/>
<dbReference type="InParanoid" id="B0WVJ5"/>
<comment type="similarity">
    <text evidence="2">Belongs to the mastermind family.</text>
</comment>
<dbReference type="InterPro" id="IPR046370">
    <property type="entry name" value="MAML_N_sf"/>
</dbReference>
<dbReference type="GO" id="GO:0016607">
    <property type="term" value="C:nuclear speck"/>
    <property type="evidence" value="ECO:0007669"/>
    <property type="project" value="InterPro"/>
</dbReference>
<evidence type="ECO:0000259" key="5">
    <source>
        <dbReference type="SMART" id="SM01275"/>
    </source>
</evidence>
<feature type="region of interest" description="Disordered" evidence="4">
    <location>
        <begin position="174"/>
        <end position="195"/>
    </location>
</feature>
<evidence type="ECO:0000313" key="6">
    <source>
        <dbReference type="EMBL" id="EDS35602.1"/>
    </source>
</evidence>
<dbReference type="Gene3D" id="6.10.250.970">
    <property type="match status" value="1"/>
</dbReference>
<feature type="region of interest" description="Disordered" evidence="4">
    <location>
        <begin position="135"/>
        <end position="157"/>
    </location>
</feature>
<sequence length="247" mass="27977">MDAGGLPVFPGANQANHLNSLHLQQQQQQAQQHHLQQQQHQQNQQLSLQQQQQMQLINSQHLHLQQQQQVNDQQQQQGELIPAKRQAVFDRLKRRIETYRRRQTDCTPRFEQTFNAVCEQQGNETSALQKKLFDAKNKRKKAEKKQSELPTQQASQQTTIAGNLQSSVHVNQASRGEFPPTTMTTTASPSSPSTKSLTVDFLAAASSSRRVNSPTLLIFFMAARRDSTSRLLIAQSKCASKFPLARE</sequence>
<dbReference type="VEuPathDB" id="VectorBase:CQUJHB008395"/>
<evidence type="ECO:0000256" key="3">
    <source>
        <dbReference type="ARBA" id="ARBA00023242"/>
    </source>
</evidence>
<evidence type="ECO:0000256" key="2">
    <source>
        <dbReference type="ARBA" id="ARBA00008081"/>
    </source>
</evidence>
<accession>B0WVJ5</accession>